<evidence type="ECO:0000256" key="1">
    <source>
        <dbReference type="SAM" id="MobiDB-lite"/>
    </source>
</evidence>
<organism evidence="2 3">
    <name type="scientific">Trichogramma brassicae</name>
    <dbReference type="NCBI Taxonomy" id="86971"/>
    <lineage>
        <taxon>Eukaryota</taxon>
        <taxon>Metazoa</taxon>
        <taxon>Ecdysozoa</taxon>
        <taxon>Arthropoda</taxon>
        <taxon>Hexapoda</taxon>
        <taxon>Insecta</taxon>
        <taxon>Pterygota</taxon>
        <taxon>Neoptera</taxon>
        <taxon>Endopterygota</taxon>
        <taxon>Hymenoptera</taxon>
        <taxon>Apocrita</taxon>
        <taxon>Proctotrupomorpha</taxon>
        <taxon>Chalcidoidea</taxon>
        <taxon>Trichogrammatidae</taxon>
        <taxon>Trichogramma</taxon>
    </lineage>
</organism>
<dbReference type="AlphaFoldDB" id="A0A6H5I7Q6"/>
<dbReference type="Proteomes" id="UP000479190">
    <property type="component" value="Unassembled WGS sequence"/>
</dbReference>
<sequence>MKRQHRAECGNARDGYAAMRVQRLVFLRAPRGIITVRFSTRKKFYTSRARTIHACIYRMGARGIACNALYGHGATASQFCAVIHVCVYICTRKGTEHEDHCQGRKERSYMLYSRESFFFGLLTQEGELREQLPEQDEIEAAVEQEDGSIRYYLPYVTSDQRNDIVDLHMLSDRLWCVKCDHPISLKHITSIEVDHLVRIYTVHCQMCDQTYGVPTSAHCPDYIPKPSTSETTASTSATERSTEAPKVNNSSEVYKRVEGRFIIDLEWLAKKLWCQNCRCPLSLRHVLKFRVDGLVLIFRVRCWECKAEVEAETSSKVEGNENRYIINVQASEGIEAHSKEVMDIVFKIMNLELELFEPSPQENEENPRPVEAEEENQENPRPVEAEEENEENPRPVEAGEENEENPRSVEEREGNVETPESDDESGD</sequence>
<name>A0A6H5I7Q6_9HYME</name>
<evidence type="ECO:0000313" key="3">
    <source>
        <dbReference type="Proteomes" id="UP000479190"/>
    </source>
</evidence>
<dbReference type="EMBL" id="CADCXV010000702">
    <property type="protein sequence ID" value="CAB0033229.1"/>
    <property type="molecule type" value="Genomic_DNA"/>
</dbReference>
<evidence type="ECO:0000313" key="2">
    <source>
        <dbReference type="EMBL" id="CAB0033229.1"/>
    </source>
</evidence>
<protein>
    <submittedName>
        <fullName evidence="2">Uncharacterized protein</fullName>
    </submittedName>
</protein>
<feature type="compositionally biased region" description="Low complexity" evidence="1">
    <location>
        <begin position="227"/>
        <end position="239"/>
    </location>
</feature>
<keyword evidence="3" id="KW-1185">Reference proteome</keyword>
<gene>
    <name evidence="2" type="ORF">TBRA_LOCUS5146</name>
</gene>
<dbReference type="OrthoDB" id="6110046at2759"/>
<feature type="region of interest" description="Disordered" evidence="1">
    <location>
        <begin position="357"/>
        <end position="427"/>
    </location>
</feature>
<proteinExistence type="predicted"/>
<accession>A0A6H5I7Q6</accession>
<feature type="region of interest" description="Disordered" evidence="1">
    <location>
        <begin position="227"/>
        <end position="249"/>
    </location>
</feature>
<reference evidence="2 3" key="1">
    <citation type="submission" date="2020-02" db="EMBL/GenBank/DDBJ databases">
        <authorList>
            <person name="Ferguson B K."/>
        </authorList>
    </citation>
    <scope>NUCLEOTIDE SEQUENCE [LARGE SCALE GENOMIC DNA]</scope>
</reference>
<feature type="compositionally biased region" description="Basic and acidic residues" evidence="1">
    <location>
        <begin position="404"/>
        <end position="415"/>
    </location>
</feature>